<dbReference type="EMBL" id="CAJVPZ010018410">
    <property type="protein sequence ID" value="CAG8687683.1"/>
    <property type="molecule type" value="Genomic_DNA"/>
</dbReference>
<protein>
    <submittedName>
        <fullName evidence="1">8279_t:CDS:1</fullName>
    </submittedName>
</protein>
<evidence type="ECO:0000313" key="2">
    <source>
        <dbReference type="Proteomes" id="UP000789396"/>
    </source>
</evidence>
<dbReference type="Gene3D" id="1.20.5.2050">
    <property type="match status" value="1"/>
</dbReference>
<keyword evidence="2" id="KW-1185">Reference proteome</keyword>
<evidence type="ECO:0000313" key="1">
    <source>
        <dbReference type="EMBL" id="CAG8687683.1"/>
    </source>
</evidence>
<organism evidence="1 2">
    <name type="scientific">Racocetra fulgida</name>
    <dbReference type="NCBI Taxonomy" id="60492"/>
    <lineage>
        <taxon>Eukaryota</taxon>
        <taxon>Fungi</taxon>
        <taxon>Fungi incertae sedis</taxon>
        <taxon>Mucoromycota</taxon>
        <taxon>Glomeromycotina</taxon>
        <taxon>Glomeromycetes</taxon>
        <taxon>Diversisporales</taxon>
        <taxon>Gigasporaceae</taxon>
        <taxon>Racocetra</taxon>
    </lineage>
</organism>
<dbReference type="SUPFAM" id="SSF54060">
    <property type="entry name" value="His-Me finger endonucleases"/>
    <property type="match status" value="1"/>
</dbReference>
<comment type="caution">
    <text evidence="1">The sequence shown here is derived from an EMBL/GenBank/DDBJ whole genome shotgun (WGS) entry which is preliminary data.</text>
</comment>
<dbReference type="InterPro" id="IPR044925">
    <property type="entry name" value="His-Me_finger_sf"/>
</dbReference>
<dbReference type="AlphaFoldDB" id="A0A9N9EUX2"/>
<dbReference type="OrthoDB" id="2474612at2759"/>
<accession>A0A9N9EUX2</accession>
<proteinExistence type="predicted"/>
<name>A0A9N9EUX2_9GLOM</name>
<sequence>MFESTRLFLETESQNSPWRKIHPTFTIKTFWTFGELGKGSHKNKLYNRIRKISIDNIDYFEVETQKPEMTFLIDIKNYGIMKKYTWYNHKAGNIFYIETNDKDNNYKILKLHHLICPEWKIIDHINRNGLDNRECNLRKTSARENGMNCKLRKHNSSGYNGISFDKFSKYWGFHWIENNKHKVKKFCITKNRTSEQAKKLAIDFKITHDKITENLNGKEVF</sequence>
<gene>
    <name evidence="1" type="ORF">RFULGI_LOCUS9851</name>
</gene>
<dbReference type="Proteomes" id="UP000789396">
    <property type="component" value="Unassembled WGS sequence"/>
</dbReference>
<reference evidence="1" key="1">
    <citation type="submission" date="2021-06" db="EMBL/GenBank/DDBJ databases">
        <authorList>
            <person name="Kallberg Y."/>
            <person name="Tangrot J."/>
            <person name="Rosling A."/>
        </authorList>
    </citation>
    <scope>NUCLEOTIDE SEQUENCE</scope>
    <source>
        <strain evidence="1">IN212</strain>
    </source>
</reference>